<dbReference type="EMBL" id="JAVLVU010000001">
    <property type="protein sequence ID" value="MDT3404864.1"/>
    <property type="molecule type" value="Genomic_DNA"/>
</dbReference>
<dbReference type="RefSeq" id="WP_311952668.1">
    <property type="nucleotide sequence ID" value="NZ_JAVLVU010000001.1"/>
</dbReference>
<proteinExistence type="predicted"/>
<sequence>MDKRVHDFIESGILEAFITGATSDAEERKVLEMKQQFPAVKEALSEIESDLEQLAQRMAVPPPPQIWDRIESEINGLTVTARHLPDTPGQDENYSGNGRAKKGSDYIEVEGASSHMRIHKIWRWIFGAVFLLGKIFLGFAIYYYLENRQIKQSIEELRLEIRQLKGR</sequence>
<name>A0ABU3GYL8_9SPHI</name>
<keyword evidence="1" id="KW-0812">Transmembrane</keyword>
<evidence type="ECO:0000313" key="3">
    <source>
        <dbReference type="Proteomes" id="UP001258315"/>
    </source>
</evidence>
<keyword evidence="3" id="KW-1185">Reference proteome</keyword>
<dbReference type="Proteomes" id="UP001258315">
    <property type="component" value="Unassembled WGS sequence"/>
</dbReference>
<reference evidence="3" key="1">
    <citation type="submission" date="2023-07" db="EMBL/GenBank/DDBJ databases">
        <title>Functional and genomic diversity of the sorghum phyllosphere microbiome.</title>
        <authorList>
            <person name="Shade A."/>
        </authorList>
    </citation>
    <scope>NUCLEOTIDE SEQUENCE [LARGE SCALE GENOMIC DNA]</scope>
    <source>
        <strain evidence="3">SORGH_AS_0422</strain>
    </source>
</reference>
<protein>
    <submittedName>
        <fullName evidence="2">Uncharacterized protein</fullName>
    </submittedName>
</protein>
<keyword evidence="1" id="KW-0472">Membrane</keyword>
<keyword evidence="1" id="KW-1133">Transmembrane helix</keyword>
<evidence type="ECO:0000256" key="1">
    <source>
        <dbReference type="SAM" id="Phobius"/>
    </source>
</evidence>
<comment type="caution">
    <text evidence="2">The sequence shown here is derived from an EMBL/GenBank/DDBJ whole genome shotgun (WGS) entry which is preliminary data.</text>
</comment>
<accession>A0ABU3GYL8</accession>
<evidence type="ECO:0000313" key="2">
    <source>
        <dbReference type="EMBL" id="MDT3404864.1"/>
    </source>
</evidence>
<feature type="transmembrane region" description="Helical" evidence="1">
    <location>
        <begin position="124"/>
        <end position="145"/>
    </location>
</feature>
<organism evidence="2 3">
    <name type="scientific">Mucilaginibacter terrae</name>
    <dbReference type="NCBI Taxonomy" id="1955052"/>
    <lineage>
        <taxon>Bacteria</taxon>
        <taxon>Pseudomonadati</taxon>
        <taxon>Bacteroidota</taxon>
        <taxon>Sphingobacteriia</taxon>
        <taxon>Sphingobacteriales</taxon>
        <taxon>Sphingobacteriaceae</taxon>
        <taxon>Mucilaginibacter</taxon>
    </lineage>
</organism>
<gene>
    <name evidence="2" type="ORF">QE417_003936</name>
</gene>